<proteinExistence type="predicted"/>
<evidence type="ECO:0000313" key="3">
    <source>
        <dbReference type="EMBL" id="KAH0818271.1"/>
    </source>
</evidence>
<dbReference type="InterPro" id="IPR000595">
    <property type="entry name" value="cNMP-bd_dom"/>
</dbReference>
<dbReference type="AlphaFoldDB" id="A0A8J6LMK5"/>
<dbReference type="EMBL" id="JABDTM020018048">
    <property type="protein sequence ID" value="KAH0818271.1"/>
    <property type="molecule type" value="Genomic_DNA"/>
</dbReference>
<feature type="transmembrane region" description="Helical" evidence="1">
    <location>
        <begin position="240"/>
        <end position="258"/>
    </location>
</feature>
<reference evidence="3" key="2">
    <citation type="submission" date="2021-08" db="EMBL/GenBank/DDBJ databases">
        <authorList>
            <person name="Eriksson T."/>
        </authorList>
    </citation>
    <scope>NUCLEOTIDE SEQUENCE</scope>
    <source>
        <strain evidence="3">Stoneville</strain>
        <tissue evidence="3">Whole head</tissue>
    </source>
</reference>
<feature type="transmembrane region" description="Helical" evidence="1">
    <location>
        <begin position="355"/>
        <end position="376"/>
    </location>
</feature>
<comment type="caution">
    <text evidence="3">The sequence shown here is derived from an EMBL/GenBank/DDBJ whole genome shotgun (WGS) entry which is preliminary data.</text>
</comment>
<dbReference type="Gene3D" id="1.10.287.70">
    <property type="match status" value="1"/>
</dbReference>
<sequence>MKEGSSVNTADIWYLLLGIPPAPNVPARKRVRPSVDIRTNPDDLLKEFMISTMNLELNVKLYIVKNFVLEVCQRDRLSTTRTVGNDWRELIGRSISMSSKAEIFRIKREHIRSESWIIHPFSDFRSYYEMWMTVIWFVVIFYMPAEAAFDLFHTHIDTLLSHEGKLEAEKDEFTLILRLIGLADIGMTFCTGYAVEGRRRVVMRPIKIVKNYVLSFYFFSDVLCSLPIDFFMGDHDTQRILSIVGLLRIIRIPTLFAYSSRTIELLNIRSVTVQRVRFCLVNLLVFHWFACFLYVIPQIRLFLYGEVAAESWVETADLPDLNFASRYIICFYRAAGALLCIIFQEKEAVLWEERMVAIITFIFGKFYIFFVAVVMLNDALKKNTLEVKYYETISQVQAYMSQRQLPLKMQLRILQFYDYKYSRKFFPEKSINNLLSERLKGDMNLSVCSKMVQNVSFLANLPSYLLQQVVINLKPEIYLPNDIIIKAGSVGDCMYFLGSGTVGVWTPSGKEVCHLQDGAYFGEISLVFKDKRRTANIIALEICEVYKLDRKVFRSIFKTSSQLFSMLEEVANERLEITQMFEDVHAKTFMELSH</sequence>
<dbReference type="GO" id="GO:0035725">
    <property type="term" value="P:sodium ion transmembrane transport"/>
    <property type="evidence" value="ECO:0007669"/>
    <property type="project" value="TreeGrafter"/>
</dbReference>
<evidence type="ECO:0000256" key="1">
    <source>
        <dbReference type="SAM" id="Phobius"/>
    </source>
</evidence>
<dbReference type="SUPFAM" id="SSF51206">
    <property type="entry name" value="cAMP-binding domain-like"/>
    <property type="match status" value="1"/>
</dbReference>
<organism evidence="3 4">
    <name type="scientific">Tenebrio molitor</name>
    <name type="common">Yellow mealworm beetle</name>
    <dbReference type="NCBI Taxonomy" id="7067"/>
    <lineage>
        <taxon>Eukaryota</taxon>
        <taxon>Metazoa</taxon>
        <taxon>Ecdysozoa</taxon>
        <taxon>Arthropoda</taxon>
        <taxon>Hexapoda</taxon>
        <taxon>Insecta</taxon>
        <taxon>Pterygota</taxon>
        <taxon>Neoptera</taxon>
        <taxon>Endopterygota</taxon>
        <taxon>Coleoptera</taxon>
        <taxon>Polyphaga</taxon>
        <taxon>Cucujiformia</taxon>
        <taxon>Tenebrionidae</taxon>
        <taxon>Tenebrio</taxon>
    </lineage>
</organism>
<feature type="transmembrane region" description="Helical" evidence="1">
    <location>
        <begin position="175"/>
        <end position="196"/>
    </location>
</feature>
<evidence type="ECO:0000313" key="4">
    <source>
        <dbReference type="Proteomes" id="UP000719412"/>
    </source>
</evidence>
<dbReference type="SUPFAM" id="SSF81324">
    <property type="entry name" value="Voltage-gated potassium channels"/>
    <property type="match status" value="1"/>
</dbReference>
<dbReference type="CDD" id="cd00038">
    <property type="entry name" value="CAP_ED"/>
    <property type="match status" value="1"/>
</dbReference>
<dbReference type="InterPro" id="IPR018490">
    <property type="entry name" value="cNMP-bd_dom_sf"/>
</dbReference>
<dbReference type="GO" id="GO:0098855">
    <property type="term" value="C:HCN channel complex"/>
    <property type="evidence" value="ECO:0007669"/>
    <property type="project" value="TreeGrafter"/>
</dbReference>
<dbReference type="SMART" id="SM00100">
    <property type="entry name" value="cNMP"/>
    <property type="match status" value="1"/>
</dbReference>
<accession>A0A8J6LMK5</accession>
<dbReference type="GO" id="GO:0005249">
    <property type="term" value="F:voltage-gated potassium channel activity"/>
    <property type="evidence" value="ECO:0007669"/>
    <property type="project" value="TreeGrafter"/>
</dbReference>
<dbReference type="Gene3D" id="2.60.120.10">
    <property type="entry name" value="Jelly Rolls"/>
    <property type="match status" value="1"/>
</dbReference>
<keyword evidence="1" id="KW-0812">Transmembrane</keyword>
<feature type="domain" description="Cyclic nucleotide-binding" evidence="2">
    <location>
        <begin position="457"/>
        <end position="557"/>
    </location>
</feature>
<gene>
    <name evidence="3" type="ORF">GEV33_004520</name>
</gene>
<feature type="transmembrane region" description="Helical" evidence="1">
    <location>
        <begin position="208"/>
        <end position="228"/>
    </location>
</feature>
<dbReference type="InterPro" id="IPR051413">
    <property type="entry name" value="K/Na_HCN_channel"/>
</dbReference>
<dbReference type="PROSITE" id="PS00889">
    <property type="entry name" value="CNMP_BINDING_2"/>
    <property type="match status" value="1"/>
</dbReference>
<feature type="transmembrane region" description="Helical" evidence="1">
    <location>
        <begin position="279"/>
        <end position="303"/>
    </location>
</feature>
<dbReference type="PANTHER" id="PTHR45689">
    <property type="entry name" value="I[[H]] CHANNEL, ISOFORM E"/>
    <property type="match status" value="1"/>
</dbReference>
<dbReference type="InterPro" id="IPR018488">
    <property type="entry name" value="cNMP-bd_CS"/>
</dbReference>
<dbReference type="PROSITE" id="PS50042">
    <property type="entry name" value="CNMP_BINDING_3"/>
    <property type="match status" value="1"/>
</dbReference>
<dbReference type="Proteomes" id="UP000719412">
    <property type="component" value="Unassembled WGS sequence"/>
</dbReference>
<evidence type="ECO:0000259" key="2">
    <source>
        <dbReference type="PROSITE" id="PS50042"/>
    </source>
</evidence>
<keyword evidence="1" id="KW-1133">Transmembrane helix</keyword>
<dbReference type="GO" id="GO:0003254">
    <property type="term" value="P:regulation of membrane depolarization"/>
    <property type="evidence" value="ECO:0007669"/>
    <property type="project" value="TreeGrafter"/>
</dbReference>
<reference evidence="3" key="1">
    <citation type="journal article" date="2020" name="J Insects Food Feed">
        <title>The yellow mealworm (Tenebrio molitor) genome: a resource for the emerging insects as food and feed industry.</title>
        <authorList>
            <person name="Eriksson T."/>
            <person name="Andere A."/>
            <person name="Kelstrup H."/>
            <person name="Emery V."/>
            <person name="Picard C."/>
        </authorList>
    </citation>
    <scope>NUCLEOTIDE SEQUENCE</scope>
    <source>
        <strain evidence="3">Stoneville</strain>
        <tissue evidence="3">Whole head</tissue>
    </source>
</reference>
<keyword evidence="1" id="KW-0472">Membrane</keyword>
<name>A0A8J6LMK5_TENMO</name>
<keyword evidence="4" id="KW-1185">Reference proteome</keyword>
<feature type="transmembrane region" description="Helical" evidence="1">
    <location>
        <begin position="323"/>
        <end position="343"/>
    </location>
</feature>
<dbReference type="PANTHER" id="PTHR45689:SF14">
    <property type="entry name" value="CYCLIC NUCLEOTIDE-GATED CATION CHANNEL SUBUNIT A-LIKE PROTEIN"/>
    <property type="match status" value="1"/>
</dbReference>
<dbReference type="InterPro" id="IPR014710">
    <property type="entry name" value="RmlC-like_jellyroll"/>
</dbReference>
<feature type="transmembrane region" description="Helical" evidence="1">
    <location>
        <begin position="127"/>
        <end position="145"/>
    </location>
</feature>
<protein>
    <recommendedName>
        <fullName evidence="2">Cyclic nucleotide-binding domain-containing protein</fullName>
    </recommendedName>
</protein>
<dbReference type="Gene3D" id="1.10.287.630">
    <property type="entry name" value="Helix hairpin bin"/>
    <property type="match status" value="1"/>
</dbReference>
<dbReference type="Pfam" id="PF00027">
    <property type="entry name" value="cNMP_binding"/>
    <property type="match status" value="1"/>
</dbReference>